<protein>
    <submittedName>
        <fullName evidence="3">Uncharacterized protein</fullName>
    </submittedName>
</protein>
<dbReference type="EMBL" id="UZAI01000520">
    <property type="protein sequence ID" value="VDO53919.1"/>
    <property type="molecule type" value="Genomic_DNA"/>
</dbReference>
<dbReference type="Pfam" id="PF09324">
    <property type="entry name" value="Sec7-like_HDS"/>
    <property type="match status" value="1"/>
</dbReference>
<evidence type="ECO:0000259" key="2">
    <source>
        <dbReference type="Pfam" id="PF20252"/>
    </source>
</evidence>
<evidence type="ECO:0000313" key="3">
    <source>
        <dbReference type="EMBL" id="VDO53919.1"/>
    </source>
</evidence>
<dbReference type="PANTHER" id="PTHR10663:SF375">
    <property type="entry name" value="LD29171P"/>
    <property type="match status" value="1"/>
</dbReference>
<feature type="domain" description="Sec7/BIG1-like C-terminal" evidence="2">
    <location>
        <begin position="475"/>
        <end position="777"/>
    </location>
</feature>
<evidence type="ECO:0000313" key="4">
    <source>
        <dbReference type="Proteomes" id="UP000277204"/>
    </source>
</evidence>
<dbReference type="InterPro" id="IPR015403">
    <property type="entry name" value="Mon2/Sec7/BIG1-like_HDS"/>
</dbReference>
<dbReference type="Pfam" id="PF20252">
    <property type="entry name" value="BIG2_C"/>
    <property type="match status" value="1"/>
</dbReference>
<proteinExistence type="predicted"/>
<dbReference type="AlphaFoldDB" id="A0A3P7WHX4"/>
<keyword evidence="4" id="KW-1185">Reference proteome</keyword>
<dbReference type="InterPro" id="IPR016024">
    <property type="entry name" value="ARM-type_fold"/>
</dbReference>
<name>A0A3P7WHX4_9TREM</name>
<evidence type="ECO:0000259" key="1">
    <source>
        <dbReference type="Pfam" id="PF09324"/>
    </source>
</evidence>
<gene>
    <name evidence="3" type="ORF">SMRZ_LOCUS2103</name>
</gene>
<dbReference type="SUPFAM" id="SSF48371">
    <property type="entry name" value="ARM repeat"/>
    <property type="match status" value="1"/>
</dbReference>
<dbReference type="Proteomes" id="UP000277204">
    <property type="component" value="Unassembled WGS sequence"/>
</dbReference>
<dbReference type="InterPro" id="IPR046455">
    <property type="entry name" value="Sec7/BIG1-like_C"/>
</dbReference>
<accession>A0A3P7WHX4</accession>
<reference evidence="3 4" key="1">
    <citation type="submission" date="2018-11" db="EMBL/GenBank/DDBJ databases">
        <authorList>
            <consortium name="Pathogen Informatics"/>
        </authorList>
    </citation>
    <scope>NUCLEOTIDE SEQUENCE [LARGE SCALE GENOMIC DNA]</scope>
    <source>
        <strain evidence="3 4">Zambia</strain>
    </source>
</reference>
<sequence>METEPNVSHKVQDMIVRCIYQLVHSQYSNIRSGWTNIFAVLHLIASSLNESIVDMAFETCHFTVKTVFKEHLRIVVDAFQITLSSSKFTGVELLLEVSVVDVEYADDIVLFGEDADKMKSLLTTLSNNANMFGMRFSPPKCKMLLQDWVASTPKLITESEPLVKALAEFACNPRFPDTAMESIRLIRICACTVAENETVFIGLQNPEFPIVNNNNSMELPNSDLKYVYLLPEDDQIWLRGWMPVLCELFRIINGCKLDVRTRGLTVFFDILKSHGNKFKPLWWRETFAVIFRVFQHFRISSVSSEYNNTMTNVDLETVDHHISSVKTPPYSNAWNEQAITSNRGIHHQTLSNMERTEWMNTTCNHTLFSVVDIFTQFYDVLHDILLDDIYQQLRWCCLQEYEQLARSGTSCLETLILSNGKRFNDKIWESTEQMPIEINDQTMATSFENTNQQSIPGHVARAHLFADLLNKCVVQYELIQTVDHILFYSAHSRNEDIHYLHEARRLAVASYPAFEVALQAATSSNQPTLFNSPSFLTKDSNSNNNTGSRISVDIINHDYSSTNKTITNHKDDLHILDSSENLSVLENEKANTQCFFETNLNNTTQLVGASPLPFDSRGMYPHLSPQQRFTLAKCLLDSHAFAKKFNSDDEQRNILFQAGFKVKAKPNLLKQETHSLLCALRILFLTVSLFKRFYQKADELLDHVILDAFHYYHGLVIDGHRHAWDPCLVLIITQLIQLSPSSRFHKHATCLYPGLCDLVAMAGGISPQVAALMRVFLLRCGTFFIPMTSGGGSSSNSSNSCTKMENSS</sequence>
<feature type="domain" description="Mon2/Sec7/BIG1-like HDS" evidence="1">
    <location>
        <begin position="6"/>
        <end position="60"/>
    </location>
</feature>
<organism evidence="3 4">
    <name type="scientific">Schistosoma margrebowiei</name>
    <dbReference type="NCBI Taxonomy" id="48269"/>
    <lineage>
        <taxon>Eukaryota</taxon>
        <taxon>Metazoa</taxon>
        <taxon>Spiralia</taxon>
        <taxon>Lophotrochozoa</taxon>
        <taxon>Platyhelminthes</taxon>
        <taxon>Trematoda</taxon>
        <taxon>Digenea</taxon>
        <taxon>Strigeidida</taxon>
        <taxon>Schistosomatoidea</taxon>
        <taxon>Schistosomatidae</taxon>
        <taxon>Schistosoma</taxon>
    </lineage>
</organism>
<dbReference type="PANTHER" id="PTHR10663">
    <property type="entry name" value="GUANYL-NUCLEOTIDE EXCHANGE FACTOR"/>
    <property type="match status" value="1"/>
</dbReference>